<protein>
    <submittedName>
        <fullName evidence="2">RCG64285</fullName>
    </submittedName>
</protein>
<feature type="compositionally biased region" description="Polar residues" evidence="1">
    <location>
        <begin position="68"/>
        <end position="88"/>
    </location>
</feature>
<name>A6IPV8_RAT</name>
<evidence type="ECO:0000313" key="2">
    <source>
        <dbReference type="EMBL" id="EDL96055.1"/>
    </source>
</evidence>
<feature type="compositionally biased region" description="Polar residues" evidence="1">
    <location>
        <begin position="340"/>
        <end position="360"/>
    </location>
</feature>
<feature type="region of interest" description="Disordered" evidence="1">
    <location>
        <begin position="1"/>
        <end position="452"/>
    </location>
</feature>
<reference evidence="2 3" key="1">
    <citation type="submission" date="2005-09" db="EMBL/GenBank/DDBJ databases">
        <authorList>
            <person name="Mural R.J."/>
            <person name="Li P.W."/>
            <person name="Adams M.D."/>
            <person name="Amanatides P.G."/>
            <person name="Baden-Tillson H."/>
            <person name="Barnstead M."/>
            <person name="Chin S.H."/>
            <person name="Dew I."/>
            <person name="Evans C.A."/>
            <person name="Ferriera S."/>
            <person name="Flanigan M."/>
            <person name="Fosler C."/>
            <person name="Glodek A."/>
            <person name="Gu Z."/>
            <person name="Holt R.A."/>
            <person name="Jennings D."/>
            <person name="Kraft C.L."/>
            <person name="Lu F."/>
            <person name="Nguyen T."/>
            <person name="Nusskern D.R."/>
            <person name="Pfannkoch C.M."/>
            <person name="Sitter C."/>
            <person name="Sutton G.G."/>
            <person name="Venter J.C."/>
            <person name="Wang Z."/>
            <person name="Woodage T."/>
            <person name="Zheng X.H."/>
            <person name="Zhong F."/>
        </authorList>
    </citation>
    <scope>NUCLEOTIDE SEQUENCE [LARGE SCALE GENOMIC DNA]</scope>
    <source>
        <strain>BN</strain>
        <strain evidence="3">Sprague-Dawley</strain>
    </source>
</reference>
<feature type="compositionally biased region" description="Basic and acidic residues" evidence="1">
    <location>
        <begin position="443"/>
        <end position="452"/>
    </location>
</feature>
<feature type="compositionally biased region" description="Polar residues" evidence="1">
    <location>
        <begin position="383"/>
        <end position="393"/>
    </location>
</feature>
<evidence type="ECO:0000256" key="1">
    <source>
        <dbReference type="SAM" id="MobiDB-lite"/>
    </source>
</evidence>
<feature type="compositionally biased region" description="Basic and acidic residues" evidence="1">
    <location>
        <begin position="1"/>
        <end position="18"/>
    </location>
</feature>
<gene>
    <name evidence="2" type="ORF">rCG_64285</name>
</gene>
<feature type="non-terminal residue" evidence="2">
    <location>
        <position position="452"/>
    </location>
</feature>
<feature type="compositionally biased region" description="Basic and acidic residues" evidence="1">
    <location>
        <begin position="321"/>
        <end position="333"/>
    </location>
</feature>
<evidence type="ECO:0000313" key="3">
    <source>
        <dbReference type="Proteomes" id="UP000234681"/>
    </source>
</evidence>
<feature type="compositionally biased region" description="Basic and acidic residues" evidence="1">
    <location>
        <begin position="290"/>
        <end position="309"/>
    </location>
</feature>
<dbReference type="AlphaFoldDB" id="A6IPV8"/>
<feature type="compositionally biased region" description="Polar residues" evidence="1">
    <location>
        <begin position="205"/>
        <end position="242"/>
    </location>
</feature>
<feature type="compositionally biased region" description="Polar residues" evidence="1">
    <location>
        <begin position="104"/>
        <end position="132"/>
    </location>
</feature>
<sequence length="452" mass="48447">MQEVDRQRALQQRMEMEQHGLMGAELANRTPVSQMPFYASDRPCDFLQPPRPLQQSPQHQQQIGPVLPQQTVQQGSVNSPPNQTFMQTNERRQVGPTPFVPDSPSASGGSPNFHSVKQGHGNLSGSSFQQSPLRPPFTPILPGKPPVANSSVPCGQDPAVTAQGQNFSGSSQSLIQLYSDIIPEEKGKNKRTRKKKKDDDAESSKAPSTPHSNCTAPPTPGLSETTSAPEVSTPSELPQQRQQEAEAVESVRVPTPNVATGQPCIESENKLPSSEFIKETSSQQTPVSSEADKPSGEASNKSEERKLETAEIQPCPSQVDTKVEEKTGSKIKDTAAGPVSSIQCPSNPARTPVTKGNTGNELLKHLLKNKKASSLLTQKPEGTLSSDESSTQDGKLVEKQNPAEGLQTLGAQMQGGFGGGNSQLPKTDGGSETKKQRSKRTQRTGEKAAPRS</sequence>
<proteinExistence type="predicted"/>
<feature type="compositionally biased region" description="Low complexity" evidence="1">
    <location>
        <begin position="53"/>
        <end position="65"/>
    </location>
</feature>
<feature type="compositionally biased region" description="Polar residues" evidence="1">
    <location>
        <begin position="162"/>
        <end position="176"/>
    </location>
</feature>
<accession>A6IPV8</accession>
<organism evidence="2 3">
    <name type="scientific">Rattus norvegicus</name>
    <name type="common">Rat</name>
    <dbReference type="NCBI Taxonomy" id="10116"/>
    <lineage>
        <taxon>Eukaryota</taxon>
        <taxon>Metazoa</taxon>
        <taxon>Chordata</taxon>
        <taxon>Craniata</taxon>
        <taxon>Vertebrata</taxon>
        <taxon>Euteleostomi</taxon>
        <taxon>Mammalia</taxon>
        <taxon>Eutheria</taxon>
        <taxon>Euarchontoglires</taxon>
        <taxon>Glires</taxon>
        <taxon>Rodentia</taxon>
        <taxon>Myomorpha</taxon>
        <taxon>Muroidea</taxon>
        <taxon>Muridae</taxon>
        <taxon>Murinae</taxon>
        <taxon>Rattus</taxon>
    </lineage>
</organism>
<dbReference type="EMBL" id="CH473966">
    <property type="protein sequence ID" value="EDL96055.1"/>
    <property type="molecule type" value="Genomic_DNA"/>
</dbReference>
<feature type="compositionally biased region" description="Pro residues" evidence="1">
    <location>
        <begin position="133"/>
        <end position="145"/>
    </location>
</feature>
<dbReference type="Proteomes" id="UP000234681">
    <property type="component" value="Chromosome X"/>
</dbReference>
<feature type="compositionally biased region" description="Polar residues" evidence="1">
    <location>
        <begin position="279"/>
        <end position="288"/>
    </location>
</feature>